<evidence type="ECO:0000256" key="4">
    <source>
        <dbReference type="ARBA" id="ARBA00022676"/>
    </source>
</evidence>
<comment type="subcellular location">
    <subcellularLocation>
        <location evidence="1 10">Endoplasmic reticulum membrane</location>
        <topology evidence="1 10">Multi-pass membrane protein</topology>
    </subcellularLocation>
</comment>
<reference evidence="11 12" key="1">
    <citation type="submission" date="2015-07" db="EMBL/GenBank/DDBJ databases">
        <title>The genome of Eufriesea mexicana.</title>
        <authorList>
            <person name="Pan H."/>
            <person name="Kapheim K."/>
        </authorList>
    </citation>
    <scope>NUCLEOTIDE SEQUENCE [LARGE SCALE GENOMIC DNA]</scope>
    <source>
        <strain evidence="11">0111107269</strain>
        <tissue evidence="11">Whole body</tissue>
    </source>
</reference>
<evidence type="ECO:0000256" key="5">
    <source>
        <dbReference type="ARBA" id="ARBA00022679"/>
    </source>
</evidence>
<comment type="caution">
    <text evidence="10">Lacks conserved residue(s) required for the propagation of feature annotation.</text>
</comment>
<comment type="similarity">
    <text evidence="3 10">Belongs to the glycosyltransferase 22 family.</text>
</comment>
<dbReference type="UniPathway" id="UPA00378"/>
<protein>
    <recommendedName>
        <fullName evidence="10">Mannosyltransferase</fullName>
        <ecNumber evidence="10">2.4.1.-</ecNumber>
    </recommendedName>
</protein>
<keyword evidence="7 10" id="KW-0256">Endoplasmic reticulum</keyword>
<feature type="transmembrane region" description="Helical" evidence="10">
    <location>
        <begin position="152"/>
        <end position="174"/>
    </location>
</feature>
<dbReference type="AlphaFoldDB" id="A0A310SAR9"/>
<dbReference type="GO" id="GO:0000026">
    <property type="term" value="F:alpha-1,2-mannosyltransferase activity"/>
    <property type="evidence" value="ECO:0007669"/>
    <property type="project" value="TreeGrafter"/>
</dbReference>
<evidence type="ECO:0000256" key="2">
    <source>
        <dbReference type="ARBA" id="ARBA00004922"/>
    </source>
</evidence>
<dbReference type="OrthoDB" id="497541at2759"/>
<dbReference type="InterPro" id="IPR005599">
    <property type="entry name" value="GPI_mannosylTrfase"/>
</dbReference>
<feature type="transmembrane region" description="Helical" evidence="10">
    <location>
        <begin position="97"/>
        <end position="114"/>
    </location>
</feature>
<evidence type="ECO:0000256" key="9">
    <source>
        <dbReference type="ARBA" id="ARBA00023136"/>
    </source>
</evidence>
<sequence length="183" mass="21339">MAPNQRQRQLFISKKEMKKLYGRRFSKPEESSDTGLLYPGVDTAFNLLLSARFCSAIWSHITDCDETYNYWEPSHYLLYGNGQQTWEYSPQYALRSYMYLLIHMVPAKLYHYLLEPNPVLVFYFVRCLLSVGCAMSEVYFYKNVCREFGIHIGRLTLVFLILSSGMYIASAAFLPSSFSMYVV</sequence>
<evidence type="ECO:0000256" key="10">
    <source>
        <dbReference type="RuleBase" id="RU363075"/>
    </source>
</evidence>
<keyword evidence="8 10" id="KW-1133">Transmembrane helix</keyword>
<keyword evidence="9 10" id="KW-0472">Membrane</keyword>
<dbReference type="GO" id="GO:0006487">
    <property type="term" value="P:protein N-linked glycosylation"/>
    <property type="evidence" value="ECO:0007669"/>
    <property type="project" value="TreeGrafter"/>
</dbReference>
<accession>A0A310SAR9</accession>
<evidence type="ECO:0000313" key="12">
    <source>
        <dbReference type="Proteomes" id="UP000250275"/>
    </source>
</evidence>
<gene>
    <name evidence="11" type="ORF">WN48_03814</name>
</gene>
<comment type="pathway">
    <text evidence="2">Protein modification; protein glycosylation.</text>
</comment>
<keyword evidence="5 11" id="KW-0808">Transferase</keyword>
<proteinExistence type="inferred from homology"/>
<dbReference type="PANTHER" id="PTHR22760:SF2">
    <property type="entry name" value="ALPHA-1,2-MANNOSYLTRANSFERASE ALG9"/>
    <property type="match status" value="1"/>
</dbReference>
<keyword evidence="12" id="KW-1185">Reference proteome</keyword>
<evidence type="ECO:0000256" key="6">
    <source>
        <dbReference type="ARBA" id="ARBA00022692"/>
    </source>
</evidence>
<evidence type="ECO:0000256" key="7">
    <source>
        <dbReference type="ARBA" id="ARBA00022824"/>
    </source>
</evidence>
<organism evidence="11 12">
    <name type="scientific">Eufriesea mexicana</name>
    <dbReference type="NCBI Taxonomy" id="516756"/>
    <lineage>
        <taxon>Eukaryota</taxon>
        <taxon>Metazoa</taxon>
        <taxon>Ecdysozoa</taxon>
        <taxon>Arthropoda</taxon>
        <taxon>Hexapoda</taxon>
        <taxon>Insecta</taxon>
        <taxon>Pterygota</taxon>
        <taxon>Neoptera</taxon>
        <taxon>Endopterygota</taxon>
        <taxon>Hymenoptera</taxon>
        <taxon>Apocrita</taxon>
        <taxon>Aculeata</taxon>
        <taxon>Apoidea</taxon>
        <taxon>Anthophila</taxon>
        <taxon>Apidae</taxon>
        <taxon>Eufriesea</taxon>
    </lineage>
</organism>
<dbReference type="PANTHER" id="PTHR22760">
    <property type="entry name" value="GLYCOSYLTRANSFERASE"/>
    <property type="match status" value="1"/>
</dbReference>
<keyword evidence="6 10" id="KW-0812">Transmembrane</keyword>
<evidence type="ECO:0000256" key="3">
    <source>
        <dbReference type="ARBA" id="ARBA00007063"/>
    </source>
</evidence>
<dbReference type="EMBL" id="KQ762207">
    <property type="protein sequence ID" value="OAD56074.1"/>
    <property type="molecule type" value="Genomic_DNA"/>
</dbReference>
<feature type="transmembrane region" description="Helical" evidence="10">
    <location>
        <begin position="120"/>
        <end position="140"/>
    </location>
</feature>
<evidence type="ECO:0000256" key="8">
    <source>
        <dbReference type="ARBA" id="ARBA00022989"/>
    </source>
</evidence>
<evidence type="ECO:0000256" key="1">
    <source>
        <dbReference type="ARBA" id="ARBA00004477"/>
    </source>
</evidence>
<dbReference type="Proteomes" id="UP000250275">
    <property type="component" value="Unassembled WGS sequence"/>
</dbReference>
<evidence type="ECO:0000313" key="11">
    <source>
        <dbReference type="EMBL" id="OAD56074.1"/>
    </source>
</evidence>
<keyword evidence="4 10" id="KW-0328">Glycosyltransferase</keyword>
<dbReference type="EC" id="2.4.1.-" evidence="10"/>
<name>A0A310SAR9_9HYME</name>
<dbReference type="Pfam" id="PF03901">
    <property type="entry name" value="Glyco_transf_22"/>
    <property type="match status" value="1"/>
</dbReference>
<dbReference type="GO" id="GO:0005789">
    <property type="term" value="C:endoplasmic reticulum membrane"/>
    <property type="evidence" value="ECO:0007669"/>
    <property type="project" value="UniProtKB-SubCell"/>
</dbReference>